<evidence type="ECO:0000256" key="8">
    <source>
        <dbReference type="ARBA" id="ARBA00023128"/>
    </source>
</evidence>
<dbReference type="PROSITE" id="PS50920">
    <property type="entry name" value="SOLCAR"/>
    <property type="match status" value="3"/>
</dbReference>
<keyword evidence="5" id="KW-0677">Repeat</keyword>
<dbReference type="OrthoDB" id="2382881at2759"/>
<feature type="repeat" description="Solcar" evidence="10">
    <location>
        <begin position="218"/>
        <end position="320"/>
    </location>
</feature>
<reference evidence="13" key="1">
    <citation type="journal article" date="2020" name="BMC Genomics">
        <title>Correction to: Identification and distribution of gene clusters required for synthesis of sphingolipid metabolism inhibitors in diverse species of the filamentous fungus Fusarium.</title>
        <authorList>
            <person name="Kim H.S."/>
            <person name="Lohmar J.M."/>
            <person name="Busman M."/>
            <person name="Brown D.W."/>
            <person name="Naumann T.A."/>
            <person name="Divon H.H."/>
            <person name="Lysoe E."/>
            <person name="Uhlig S."/>
            <person name="Proctor R.H."/>
        </authorList>
    </citation>
    <scope>NUCLEOTIDE SEQUENCE</scope>
    <source>
        <strain evidence="13">NRRL 22465</strain>
    </source>
</reference>
<evidence type="ECO:0000256" key="2">
    <source>
        <dbReference type="ARBA" id="ARBA00006375"/>
    </source>
</evidence>
<keyword evidence="14" id="KW-1185">Reference proteome</keyword>
<evidence type="ECO:0000256" key="11">
    <source>
        <dbReference type="RuleBase" id="RU000488"/>
    </source>
</evidence>
<dbReference type="Pfam" id="PF00153">
    <property type="entry name" value="Mito_carr"/>
    <property type="match status" value="3"/>
</dbReference>
<dbReference type="InterPro" id="IPR018108">
    <property type="entry name" value="MCP_transmembrane"/>
</dbReference>
<feature type="compositionally biased region" description="Low complexity" evidence="12">
    <location>
        <begin position="58"/>
        <end position="70"/>
    </location>
</feature>
<feature type="region of interest" description="Disordered" evidence="12">
    <location>
        <begin position="55"/>
        <end position="85"/>
    </location>
</feature>
<evidence type="ECO:0008006" key="15">
    <source>
        <dbReference type="Google" id="ProtNLM"/>
    </source>
</evidence>
<comment type="caution">
    <text evidence="13">The sequence shown here is derived from an EMBL/GenBank/DDBJ whole genome shotgun (WGS) entry which is preliminary data.</text>
</comment>
<dbReference type="PANTHER" id="PTHR45624:SF9">
    <property type="entry name" value="CARRIER PROTEIN, PUTATIVE (AFU_ORTHOLOGUE AFUA_4G06390)-RELATED"/>
    <property type="match status" value="1"/>
</dbReference>
<gene>
    <name evidence="13" type="ORF">FZEAL_1885</name>
</gene>
<keyword evidence="6" id="KW-0999">Mitochondrion inner membrane</keyword>
<evidence type="ECO:0000313" key="14">
    <source>
        <dbReference type="Proteomes" id="UP000635477"/>
    </source>
</evidence>
<evidence type="ECO:0000256" key="4">
    <source>
        <dbReference type="ARBA" id="ARBA00022692"/>
    </source>
</evidence>
<evidence type="ECO:0000256" key="7">
    <source>
        <dbReference type="ARBA" id="ARBA00022989"/>
    </source>
</evidence>
<keyword evidence="7" id="KW-1133">Transmembrane helix</keyword>
<keyword evidence="8" id="KW-0496">Mitochondrion</keyword>
<proteinExistence type="inferred from homology"/>
<organism evidence="13 14">
    <name type="scientific">Fusarium zealandicum</name>
    <dbReference type="NCBI Taxonomy" id="1053134"/>
    <lineage>
        <taxon>Eukaryota</taxon>
        <taxon>Fungi</taxon>
        <taxon>Dikarya</taxon>
        <taxon>Ascomycota</taxon>
        <taxon>Pezizomycotina</taxon>
        <taxon>Sordariomycetes</taxon>
        <taxon>Hypocreomycetidae</taxon>
        <taxon>Hypocreales</taxon>
        <taxon>Nectriaceae</taxon>
        <taxon>Fusarium</taxon>
        <taxon>Fusarium staphyleae species complex</taxon>
    </lineage>
</organism>
<evidence type="ECO:0000256" key="1">
    <source>
        <dbReference type="ARBA" id="ARBA00004225"/>
    </source>
</evidence>
<dbReference type="AlphaFoldDB" id="A0A8H4XNA4"/>
<sequence>AVFRPRLQILAATSALPYRAVLAIFANPWLGLPPPSRPRSEAQLLILPDIGNVPGHQSPSSSLPSPGASSANIMPHGAGGRRDGETTAMTATGAAVTATPKNSPSHRFVKRYRTEMAASSSSVFSTLVAFPLDSVKTRMQTYHYKGFRDCVRHTYQSEKLGGFFRGVTAPMASITLVRTVSFSIYQRAKYSYSAWVKRNIGFDIIGHVNRHGTYPNIYSVACFGAAGATAGSAITFLACPFELTKLSAQVSVLLSQRGASSKGSHAVAASYQNKGTLRTMANIIKHRGIFGLYTGFKLHLLRDTLGTAIYFMVYESGKQIGNTVAGDHPNSNKVAVVAAGGMCGLVSWALIYPIDSAKSIYQRNSLLYSKGQTVEPAPKIEFFKRHMYRGLGVSMSRSCVVNAIFFSSFEFVKKHINSLDDDSRV</sequence>
<dbReference type="PANTHER" id="PTHR45624">
    <property type="entry name" value="MITOCHONDRIAL BASIC AMINO ACIDS TRANSPORTER-RELATED"/>
    <property type="match status" value="1"/>
</dbReference>
<dbReference type="Proteomes" id="UP000635477">
    <property type="component" value="Unassembled WGS sequence"/>
</dbReference>
<evidence type="ECO:0000256" key="6">
    <source>
        <dbReference type="ARBA" id="ARBA00022792"/>
    </source>
</evidence>
<dbReference type="SUPFAM" id="SSF103506">
    <property type="entry name" value="Mitochondrial carrier"/>
    <property type="match status" value="1"/>
</dbReference>
<evidence type="ECO:0000256" key="10">
    <source>
        <dbReference type="PROSITE-ProRule" id="PRU00282"/>
    </source>
</evidence>
<evidence type="ECO:0000313" key="13">
    <source>
        <dbReference type="EMBL" id="KAF4982492.1"/>
    </source>
</evidence>
<feature type="repeat" description="Solcar" evidence="10">
    <location>
        <begin position="331"/>
        <end position="415"/>
    </location>
</feature>
<accession>A0A8H4XNA4</accession>
<name>A0A8H4XNA4_9HYPO</name>
<comment type="subcellular location">
    <subcellularLocation>
        <location evidence="1">Mitochondrion membrane</location>
        <topology evidence="1">Multi-pass membrane protein</topology>
    </subcellularLocation>
</comment>
<dbReference type="InterPro" id="IPR023395">
    <property type="entry name" value="MCP_dom_sf"/>
</dbReference>
<dbReference type="GO" id="GO:0022857">
    <property type="term" value="F:transmembrane transporter activity"/>
    <property type="evidence" value="ECO:0007669"/>
    <property type="project" value="TreeGrafter"/>
</dbReference>
<evidence type="ECO:0000256" key="3">
    <source>
        <dbReference type="ARBA" id="ARBA00022448"/>
    </source>
</evidence>
<dbReference type="EMBL" id="JABEYC010000115">
    <property type="protein sequence ID" value="KAF4982492.1"/>
    <property type="molecule type" value="Genomic_DNA"/>
</dbReference>
<evidence type="ECO:0000256" key="9">
    <source>
        <dbReference type="ARBA" id="ARBA00023136"/>
    </source>
</evidence>
<feature type="repeat" description="Solcar" evidence="10">
    <location>
        <begin position="109"/>
        <end position="191"/>
    </location>
</feature>
<dbReference type="InterPro" id="IPR050567">
    <property type="entry name" value="Mitochondrial_Carrier"/>
</dbReference>
<dbReference type="GO" id="GO:0031966">
    <property type="term" value="C:mitochondrial membrane"/>
    <property type="evidence" value="ECO:0007669"/>
    <property type="project" value="UniProtKB-SubCell"/>
</dbReference>
<keyword evidence="3 11" id="KW-0813">Transport</keyword>
<keyword evidence="4 10" id="KW-0812">Transmembrane</keyword>
<feature type="non-terminal residue" evidence="13">
    <location>
        <position position="1"/>
    </location>
</feature>
<protein>
    <recommendedName>
        <fullName evidence="15">Mitochondrial carrier protein</fullName>
    </recommendedName>
</protein>
<evidence type="ECO:0000256" key="5">
    <source>
        <dbReference type="ARBA" id="ARBA00022737"/>
    </source>
</evidence>
<keyword evidence="9 10" id="KW-0472">Membrane</keyword>
<evidence type="ECO:0000256" key="12">
    <source>
        <dbReference type="SAM" id="MobiDB-lite"/>
    </source>
</evidence>
<comment type="similarity">
    <text evidence="2 11">Belongs to the mitochondrial carrier (TC 2.A.29) family.</text>
</comment>
<dbReference type="Gene3D" id="1.50.40.10">
    <property type="entry name" value="Mitochondrial carrier domain"/>
    <property type="match status" value="2"/>
</dbReference>
<reference evidence="13" key="2">
    <citation type="submission" date="2020-05" db="EMBL/GenBank/DDBJ databases">
        <authorList>
            <person name="Kim H.-S."/>
            <person name="Proctor R.H."/>
            <person name="Brown D.W."/>
        </authorList>
    </citation>
    <scope>NUCLEOTIDE SEQUENCE</scope>
    <source>
        <strain evidence="13">NRRL 22465</strain>
    </source>
</reference>